<dbReference type="InterPro" id="IPR011055">
    <property type="entry name" value="Dup_hybrid_motif"/>
</dbReference>
<dbReference type="InterPro" id="IPR057309">
    <property type="entry name" value="PcsB_CC"/>
</dbReference>
<comment type="caution">
    <text evidence="7">The sequence shown here is derived from an EMBL/GenBank/DDBJ whole genome shotgun (WGS) entry which is preliminary data.</text>
</comment>
<keyword evidence="2" id="KW-0175">Coiled coil</keyword>
<evidence type="ECO:0000256" key="1">
    <source>
        <dbReference type="ARBA" id="ARBA00022729"/>
    </source>
</evidence>
<keyword evidence="7" id="KW-0378">Hydrolase</keyword>
<keyword evidence="1 4" id="KW-0732">Signal</keyword>
<feature type="coiled-coil region" evidence="2">
    <location>
        <begin position="29"/>
        <end position="119"/>
    </location>
</feature>
<sequence>MYKWILSCAIAFLLLISAVAQPIVFASPLKDLQKEKRLNEQKLNELNTSINKKKSEIKTNKSSIERILDKIKTLNGKISETNQNIDQVTAKINQTTKEIKDLRASIEDLEKKIEERDEVLRDRVLAMQVNGGQVNYLDVLLGANSFADFIDRFSAVNTLMDADRKILQQQADDKEQLEKEKALVEKKLAEQQEDKAKLEGLKASLVSQKQEMNKLVDELEAEQEKLVSEQKSLEEEFHDAHEVGKELTNKIAAEQKRAAEAARKAEEERKRKAAAAAASGGVAPVISSGTWTTPASGRYTSAFGWRTHPIYGTKRQHRGADIANSTGTPVYAAGDGVVSHAGPMGTYGNVIMITHSVDGQIYTTVYAHLSSIKVSSGSSVEKGQHIGAIGTTGASTGPHLHFEFHIGNWSASGPSAVNPLRYVPF</sequence>
<dbReference type="Gene3D" id="6.10.250.3150">
    <property type="match status" value="1"/>
</dbReference>
<feature type="domain" description="Peptidoglycan hydrolase PcsB coiled-coil" evidence="6">
    <location>
        <begin position="106"/>
        <end position="179"/>
    </location>
</feature>
<feature type="region of interest" description="Disordered" evidence="3">
    <location>
        <begin position="258"/>
        <end position="277"/>
    </location>
</feature>
<dbReference type="Gene3D" id="2.70.70.10">
    <property type="entry name" value="Glucose Permease (Domain IIA)"/>
    <property type="match status" value="1"/>
</dbReference>
<name>A0ABW0TGX0_9BACL</name>
<dbReference type="PANTHER" id="PTHR21666">
    <property type="entry name" value="PEPTIDASE-RELATED"/>
    <property type="match status" value="1"/>
</dbReference>
<protein>
    <submittedName>
        <fullName evidence="7">Murein hydrolase activator EnvC family protein</fullName>
    </submittedName>
</protein>
<dbReference type="RefSeq" id="WP_381434795.1">
    <property type="nucleotide sequence ID" value="NZ_JBHSNO010000005.1"/>
</dbReference>
<dbReference type="InterPro" id="IPR016047">
    <property type="entry name" value="M23ase_b-sheet_dom"/>
</dbReference>
<evidence type="ECO:0000259" key="5">
    <source>
        <dbReference type="Pfam" id="PF01551"/>
    </source>
</evidence>
<evidence type="ECO:0000313" key="8">
    <source>
        <dbReference type="Proteomes" id="UP001596109"/>
    </source>
</evidence>
<gene>
    <name evidence="7" type="ORF">ACFPRA_07405</name>
</gene>
<evidence type="ECO:0000259" key="6">
    <source>
        <dbReference type="Pfam" id="PF24568"/>
    </source>
</evidence>
<evidence type="ECO:0000256" key="3">
    <source>
        <dbReference type="SAM" id="MobiDB-lite"/>
    </source>
</evidence>
<dbReference type="Proteomes" id="UP001596109">
    <property type="component" value="Unassembled WGS sequence"/>
</dbReference>
<dbReference type="CDD" id="cd12797">
    <property type="entry name" value="M23_peptidase"/>
    <property type="match status" value="1"/>
</dbReference>
<proteinExistence type="predicted"/>
<reference evidence="8" key="1">
    <citation type="journal article" date="2019" name="Int. J. Syst. Evol. Microbiol.">
        <title>The Global Catalogue of Microorganisms (GCM) 10K type strain sequencing project: providing services to taxonomists for standard genome sequencing and annotation.</title>
        <authorList>
            <consortium name="The Broad Institute Genomics Platform"/>
            <consortium name="The Broad Institute Genome Sequencing Center for Infectious Disease"/>
            <person name="Wu L."/>
            <person name="Ma J."/>
        </authorList>
    </citation>
    <scope>NUCLEOTIDE SEQUENCE [LARGE SCALE GENOMIC DNA]</scope>
    <source>
        <strain evidence="8">CGMCC 4.1434</strain>
    </source>
</reference>
<feature type="chain" id="PRO_5046714045" evidence="4">
    <location>
        <begin position="27"/>
        <end position="425"/>
    </location>
</feature>
<evidence type="ECO:0000313" key="7">
    <source>
        <dbReference type="EMBL" id="MFC5588707.1"/>
    </source>
</evidence>
<feature type="compositionally biased region" description="Basic and acidic residues" evidence="3">
    <location>
        <begin position="258"/>
        <end position="270"/>
    </location>
</feature>
<dbReference type="InterPro" id="IPR050570">
    <property type="entry name" value="Cell_wall_metabolism_enzyme"/>
</dbReference>
<evidence type="ECO:0000256" key="4">
    <source>
        <dbReference type="SAM" id="SignalP"/>
    </source>
</evidence>
<accession>A0ABW0TGX0</accession>
<dbReference type="SUPFAM" id="SSF51261">
    <property type="entry name" value="Duplicated hybrid motif"/>
    <property type="match status" value="1"/>
</dbReference>
<feature type="signal peptide" evidence="4">
    <location>
        <begin position="1"/>
        <end position="26"/>
    </location>
</feature>
<dbReference type="Pfam" id="PF24568">
    <property type="entry name" value="CC_PcsB"/>
    <property type="match status" value="1"/>
</dbReference>
<dbReference type="EMBL" id="JBHSNO010000005">
    <property type="protein sequence ID" value="MFC5588707.1"/>
    <property type="molecule type" value="Genomic_DNA"/>
</dbReference>
<evidence type="ECO:0000256" key="2">
    <source>
        <dbReference type="SAM" id="Coils"/>
    </source>
</evidence>
<dbReference type="PANTHER" id="PTHR21666:SF270">
    <property type="entry name" value="MUREIN HYDROLASE ACTIVATOR ENVC"/>
    <property type="match status" value="1"/>
</dbReference>
<keyword evidence="8" id="KW-1185">Reference proteome</keyword>
<dbReference type="GO" id="GO:0016787">
    <property type="term" value="F:hydrolase activity"/>
    <property type="evidence" value="ECO:0007669"/>
    <property type="project" value="UniProtKB-KW"/>
</dbReference>
<organism evidence="7 8">
    <name type="scientific">Sporosarcina soli</name>
    <dbReference type="NCBI Taxonomy" id="334736"/>
    <lineage>
        <taxon>Bacteria</taxon>
        <taxon>Bacillati</taxon>
        <taxon>Bacillota</taxon>
        <taxon>Bacilli</taxon>
        <taxon>Bacillales</taxon>
        <taxon>Caryophanaceae</taxon>
        <taxon>Sporosarcina</taxon>
    </lineage>
</organism>
<dbReference type="SUPFAM" id="SSF46579">
    <property type="entry name" value="Prefoldin"/>
    <property type="match status" value="1"/>
</dbReference>
<dbReference type="Pfam" id="PF01551">
    <property type="entry name" value="Peptidase_M23"/>
    <property type="match status" value="1"/>
</dbReference>
<feature type="domain" description="M23ase beta-sheet core" evidence="5">
    <location>
        <begin position="316"/>
        <end position="408"/>
    </location>
</feature>